<dbReference type="Pfam" id="PF20520">
    <property type="entry name" value="Ac45-VOA1_TM"/>
    <property type="match status" value="1"/>
</dbReference>
<keyword evidence="2 5" id="KW-0812">Transmembrane</keyword>
<organism evidence="7 8">
    <name type="scientific">Vitis vinifera</name>
    <name type="common">Grape</name>
    <dbReference type="NCBI Taxonomy" id="29760"/>
    <lineage>
        <taxon>Eukaryota</taxon>
        <taxon>Viridiplantae</taxon>
        <taxon>Streptophyta</taxon>
        <taxon>Embryophyta</taxon>
        <taxon>Tracheophyta</taxon>
        <taxon>Spermatophyta</taxon>
        <taxon>Magnoliopsida</taxon>
        <taxon>eudicotyledons</taxon>
        <taxon>Gunneridae</taxon>
        <taxon>Pentapetalae</taxon>
        <taxon>rosids</taxon>
        <taxon>Vitales</taxon>
        <taxon>Vitaceae</taxon>
        <taxon>Viteae</taxon>
        <taxon>Vitis</taxon>
    </lineage>
</organism>
<dbReference type="Proteomes" id="UP000288805">
    <property type="component" value="Unassembled WGS sequence"/>
</dbReference>
<dbReference type="EMBL" id="QGNW01001242">
    <property type="protein sequence ID" value="RVW48819.1"/>
    <property type="molecule type" value="Genomic_DNA"/>
</dbReference>
<dbReference type="InterPro" id="IPR046756">
    <property type="entry name" value="VAS1/VOA1_TM"/>
</dbReference>
<feature type="domain" description="V-type proton ATPase subunit S1/VOA1 transmembrane" evidence="6">
    <location>
        <begin position="58"/>
        <end position="81"/>
    </location>
</feature>
<dbReference type="PANTHER" id="PTHR35285">
    <property type="entry name" value="2-C-METHYL-D-ERYTHRITOL 4-PHOSPHATE CYTIDYLYLTRANSFERASE"/>
    <property type="match status" value="1"/>
</dbReference>
<evidence type="ECO:0000313" key="7">
    <source>
        <dbReference type="EMBL" id="RVW48819.1"/>
    </source>
</evidence>
<comment type="caution">
    <text evidence="7">The sequence shown here is derived from an EMBL/GenBank/DDBJ whole genome shotgun (WGS) entry which is preliminary data.</text>
</comment>
<name>A0A438EM56_VITVI</name>
<proteinExistence type="predicted"/>
<dbReference type="PANTHER" id="PTHR35285:SF1">
    <property type="entry name" value="2-C-METHYL-D-ERYTHRITOL 4-PHOSPHATE CYTIDYLYLTRANSFERASE"/>
    <property type="match status" value="1"/>
</dbReference>
<sequence>MVLLGKDLQSWPYRCPHRQHWLRPKSLGKKRSYYFGDLSDLKSVWNSDILTSHDFQGIVLLIILISGLCCMMGIDTPTRFEAPQDS</sequence>
<evidence type="ECO:0000256" key="3">
    <source>
        <dbReference type="ARBA" id="ARBA00022989"/>
    </source>
</evidence>
<evidence type="ECO:0000256" key="5">
    <source>
        <dbReference type="SAM" id="Phobius"/>
    </source>
</evidence>
<evidence type="ECO:0000313" key="8">
    <source>
        <dbReference type="Proteomes" id="UP000288805"/>
    </source>
</evidence>
<evidence type="ECO:0000259" key="6">
    <source>
        <dbReference type="Pfam" id="PF20520"/>
    </source>
</evidence>
<accession>A0A438EM56</accession>
<evidence type="ECO:0000256" key="2">
    <source>
        <dbReference type="ARBA" id="ARBA00022692"/>
    </source>
</evidence>
<comment type="subcellular location">
    <subcellularLocation>
        <location evidence="1">Membrane</location>
        <topology evidence="1">Single-pass membrane protein</topology>
    </subcellularLocation>
</comment>
<protein>
    <recommendedName>
        <fullName evidence="6">V-type proton ATPase subunit S1/VOA1 transmembrane domain-containing protein</fullName>
    </recommendedName>
</protein>
<feature type="transmembrane region" description="Helical" evidence="5">
    <location>
        <begin position="55"/>
        <end position="74"/>
    </location>
</feature>
<evidence type="ECO:0000256" key="1">
    <source>
        <dbReference type="ARBA" id="ARBA00004167"/>
    </source>
</evidence>
<reference evidence="7 8" key="1">
    <citation type="journal article" date="2018" name="PLoS Genet.">
        <title>Population sequencing reveals clonal diversity and ancestral inbreeding in the grapevine cultivar Chardonnay.</title>
        <authorList>
            <person name="Roach M.J."/>
            <person name="Johnson D.L."/>
            <person name="Bohlmann J."/>
            <person name="van Vuuren H.J."/>
            <person name="Jones S.J."/>
            <person name="Pretorius I.S."/>
            <person name="Schmidt S.A."/>
            <person name="Borneman A.R."/>
        </authorList>
    </citation>
    <scope>NUCLEOTIDE SEQUENCE [LARGE SCALE GENOMIC DNA]</scope>
    <source>
        <strain evidence="8">cv. Chardonnay</strain>
        <tissue evidence="7">Leaf</tissue>
    </source>
</reference>
<evidence type="ECO:0000256" key="4">
    <source>
        <dbReference type="ARBA" id="ARBA00023136"/>
    </source>
</evidence>
<dbReference type="GO" id="GO:0016020">
    <property type="term" value="C:membrane"/>
    <property type="evidence" value="ECO:0007669"/>
    <property type="project" value="UniProtKB-SubCell"/>
</dbReference>
<keyword evidence="3 5" id="KW-1133">Transmembrane helix</keyword>
<dbReference type="AlphaFoldDB" id="A0A438EM56"/>
<gene>
    <name evidence="7" type="ORF">CK203_104307</name>
</gene>
<keyword evidence="4 5" id="KW-0472">Membrane</keyword>